<protein>
    <recommendedName>
        <fullName evidence="4">ADP-ribosylglycohydrolase</fullName>
    </recommendedName>
</protein>
<dbReference type="GO" id="GO:0046872">
    <property type="term" value="F:metal ion binding"/>
    <property type="evidence" value="ECO:0007669"/>
    <property type="project" value="UniProtKB-KW"/>
</dbReference>
<dbReference type="InterPro" id="IPR005502">
    <property type="entry name" value="Ribosyl_crysJ1"/>
</dbReference>
<evidence type="ECO:0000313" key="2">
    <source>
        <dbReference type="EMBL" id="KAF9582677.1"/>
    </source>
</evidence>
<organism evidence="2 3">
    <name type="scientific">Lunasporangiospora selenospora</name>
    <dbReference type="NCBI Taxonomy" id="979761"/>
    <lineage>
        <taxon>Eukaryota</taxon>
        <taxon>Fungi</taxon>
        <taxon>Fungi incertae sedis</taxon>
        <taxon>Mucoromycota</taxon>
        <taxon>Mortierellomycotina</taxon>
        <taxon>Mortierellomycetes</taxon>
        <taxon>Mortierellales</taxon>
        <taxon>Mortierellaceae</taxon>
        <taxon>Lunasporangiospora</taxon>
    </lineage>
</organism>
<keyword evidence="1" id="KW-0479">Metal-binding</keyword>
<dbReference type="Gene3D" id="1.10.4080.10">
    <property type="entry name" value="ADP-ribosylation/Crystallin J1"/>
    <property type="match status" value="2"/>
</dbReference>
<feature type="binding site" evidence="1">
    <location>
        <position position="56"/>
    </location>
    <ligand>
        <name>Mg(2+)</name>
        <dbReference type="ChEBI" id="CHEBI:18420"/>
        <label>1</label>
    </ligand>
</feature>
<comment type="cofactor">
    <cofactor evidence="1">
        <name>Mg(2+)</name>
        <dbReference type="ChEBI" id="CHEBI:18420"/>
    </cofactor>
    <text evidence="1">Binds 2 magnesium ions per subunit.</text>
</comment>
<accession>A0A9P6FWF2</accession>
<gene>
    <name evidence="2" type="ORF">BGW38_010899</name>
</gene>
<evidence type="ECO:0000256" key="1">
    <source>
        <dbReference type="PIRSR" id="PIRSR605502-1"/>
    </source>
</evidence>
<dbReference type="Proteomes" id="UP000780801">
    <property type="component" value="Unassembled WGS sequence"/>
</dbReference>
<reference evidence="2" key="1">
    <citation type="journal article" date="2020" name="Fungal Divers.">
        <title>Resolving the Mortierellaceae phylogeny through synthesis of multi-gene phylogenetics and phylogenomics.</title>
        <authorList>
            <person name="Vandepol N."/>
            <person name="Liber J."/>
            <person name="Desiro A."/>
            <person name="Na H."/>
            <person name="Kennedy M."/>
            <person name="Barry K."/>
            <person name="Grigoriev I.V."/>
            <person name="Miller A.N."/>
            <person name="O'Donnell K."/>
            <person name="Stajich J.E."/>
            <person name="Bonito G."/>
        </authorList>
    </citation>
    <scope>NUCLEOTIDE SEQUENCE</scope>
    <source>
        <strain evidence="2">KOD1015</strain>
    </source>
</reference>
<sequence length="476" mass="53354">MGNAIGDAYGLATEFMSARGAEKLYGNGPIAFGTDPGYPVWEDGHRSIEERNDFTDDTDQMLLLLQSLEQTKDGRLHPVNFAKKLSEWRRSGFPELGTPARGIGYTVGRVMRHPEFDTNPHKAAYDIWNSAGRDLAPNGAIMRTAVTGIESFWDEVRVVENTLAAAKVTHTDPRSVIGALVSAVLISRILRGGGCHGEEDRVRVWSSQLKNTDYRQSLLDYFERGTELKGNKSLHPEYEKETKDTEFKPKRIHDLNADRREREALTGEADYRKQFAGRLPSQWNQDRPEVKLREDIGWVGIDNVGEDDAIGSLARSVVADYIFLLRETNLVPSQKPGAPSFQEKWADELESHCFPRNMAQLDLEHIPAIGYAFKCIGVGVYGATRRIDPSPTAPEYQGAKGLFRGTMEQVTLQAGDADTNAAVMGSILGARFGLEQGIPTAWWTKLQHLNWMTETVDLFMDRVLRQYEDHIKSNPQ</sequence>
<dbReference type="Pfam" id="PF03747">
    <property type="entry name" value="ADP_ribosyl_GH"/>
    <property type="match status" value="1"/>
</dbReference>
<keyword evidence="1" id="KW-0460">Magnesium</keyword>
<proteinExistence type="predicted"/>
<evidence type="ECO:0000313" key="3">
    <source>
        <dbReference type="Proteomes" id="UP000780801"/>
    </source>
</evidence>
<comment type="caution">
    <text evidence="2">The sequence shown here is derived from an EMBL/GenBank/DDBJ whole genome shotgun (WGS) entry which is preliminary data.</text>
</comment>
<feature type="binding site" evidence="1">
    <location>
        <position position="57"/>
    </location>
    <ligand>
        <name>Mg(2+)</name>
        <dbReference type="ChEBI" id="CHEBI:18420"/>
        <label>1</label>
    </ligand>
</feature>
<dbReference type="OrthoDB" id="2021138at2759"/>
<feature type="binding site" evidence="1">
    <location>
        <position position="418"/>
    </location>
    <ligand>
        <name>Mg(2+)</name>
        <dbReference type="ChEBI" id="CHEBI:18420"/>
        <label>1</label>
    </ligand>
</feature>
<dbReference type="PANTHER" id="PTHR16222">
    <property type="entry name" value="ADP-RIBOSYLGLYCOHYDROLASE"/>
    <property type="match status" value="1"/>
</dbReference>
<feature type="binding site" evidence="1">
    <location>
        <position position="419"/>
    </location>
    <ligand>
        <name>Mg(2+)</name>
        <dbReference type="ChEBI" id="CHEBI:18420"/>
        <label>1</label>
    </ligand>
</feature>
<feature type="binding site" evidence="1">
    <location>
        <position position="416"/>
    </location>
    <ligand>
        <name>Mg(2+)</name>
        <dbReference type="ChEBI" id="CHEBI:18420"/>
        <label>1</label>
    </ligand>
</feature>
<dbReference type="InterPro" id="IPR050792">
    <property type="entry name" value="ADP-ribosylglycohydrolase"/>
</dbReference>
<dbReference type="AlphaFoldDB" id="A0A9P6FWF2"/>
<dbReference type="EMBL" id="JAABOA010000965">
    <property type="protein sequence ID" value="KAF9582677.1"/>
    <property type="molecule type" value="Genomic_DNA"/>
</dbReference>
<keyword evidence="3" id="KW-1185">Reference proteome</keyword>
<name>A0A9P6FWF2_9FUNG</name>
<evidence type="ECO:0008006" key="4">
    <source>
        <dbReference type="Google" id="ProtNLM"/>
    </source>
</evidence>
<dbReference type="PANTHER" id="PTHR16222:SF28">
    <property type="entry name" value="ADP-RIBOSYLGLYCOHYDROLASE"/>
    <property type="match status" value="1"/>
</dbReference>
<dbReference type="InterPro" id="IPR036705">
    <property type="entry name" value="Ribosyl_crysJ1_sf"/>
</dbReference>
<dbReference type="SUPFAM" id="SSF101478">
    <property type="entry name" value="ADP-ribosylglycohydrolase"/>
    <property type="match status" value="2"/>
</dbReference>
<feature type="binding site" evidence="1">
    <location>
        <position position="55"/>
    </location>
    <ligand>
        <name>Mg(2+)</name>
        <dbReference type="ChEBI" id="CHEBI:18420"/>
        <label>1</label>
    </ligand>
</feature>